<dbReference type="HOGENOM" id="CLU_1384586_0_0_1"/>
<evidence type="ECO:0000313" key="3">
    <source>
        <dbReference type="Proteomes" id="UP000008370"/>
    </source>
</evidence>
<dbReference type="AlphaFoldDB" id="K5VP80"/>
<name>K5VP80_PHACS</name>
<reference evidence="2 3" key="1">
    <citation type="journal article" date="2012" name="BMC Genomics">
        <title>Comparative genomics of the white-rot fungi, Phanerochaete carnosa and P. chrysosporium, to elucidate the genetic basis of the distinct wood types they colonize.</title>
        <authorList>
            <person name="Suzuki H."/>
            <person name="MacDonald J."/>
            <person name="Syed K."/>
            <person name="Salamov A."/>
            <person name="Hori C."/>
            <person name="Aerts A."/>
            <person name="Henrissat B."/>
            <person name="Wiebenga A."/>
            <person name="vanKuyk P.A."/>
            <person name="Barry K."/>
            <person name="Lindquist E."/>
            <person name="LaButti K."/>
            <person name="Lapidus A."/>
            <person name="Lucas S."/>
            <person name="Coutinho P."/>
            <person name="Gong Y."/>
            <person name="Samejima M."/>
            <person name="Mahadevan R."/>
            <person name="Abou-Zaid M."/>
            <person name="de Vries R.P."/>
            <person name="Igarashi K."/>
            <person name="Yadav J.S."/>
            <person name="Grigoriev I.V."/>
            <person name="Master E.R."/>
        </authorList>
    </citation>
    <scope>NUCLEOTIDE SEQUENCE [LARGE SCALE GENOMIC DNA]</scope>
    <source>
        <strain evidence="2 3">HHB-10118-sp</strain>
    </source>
</reference>
<proteinExistence type="predicted"/>
<evidence type="ECO:0000256" key="1">
    <source>
        <dbReference type="SAM" id="MobiDB-lite"/>
    </source>
</evidence>
<dbReference type="Proteomes" id="UP000008370">
    <property type="component" value="Unassembled WGS sequence"/>
</dbReference>
<sequence>METKALDGVLPLPSGSGSGIGSNLCDLCGSSGILSPATLAVLAVSSAAAPSMPCVSSTRRARAVLGLVSTEPTSLSFTHLGLALHSQPKSSWHDPPVGAALLRLAEIRLKSCTRDSVVGLLLYRKRALTQRRLKLILEHMSFRAARQPAASGHRAGSSSVIDSAQPYENSSPDYSYHPAKLPLASLTTQRTRQRRPP</sequence>
<accession>K5VP80</accession>
<dbReference type="EMBL" id="JH930968">
    <property type="protein sequence ID" value="EKM48525.1"/>
    <property type="molecule type" value="Genomic_DNA"/>
</dbReference>
<dbReference type="KEGG" id="pco:PHACADRAFT_202708"/>
<dbReference type="GeneID" id="18911966"/>
<dbReference type="RefSeq" id="XP_007402924.1">
    <property type="nucleotide sequence ID" value="XM_007402862.1"/>
</dbReference>
<evidence type="ECO:0000313" key="2">
    <source>
        <dbReference type="EMBL" id="EKM48525.1"/>
    </source>
</evidence>
<feature type="region of interest" description="Disordered" evidence="1">
    <location>
        <begin position="147"/>
        <end position="197"/>
    </location>
</feature>
<gene>
    <name evidence="2" type="ORF">PHACADRAFT_202708</name>
</gene>
<feature type="compositionally biased region" description="Polar residues" evidence="1">
    <location>
        <begin position="156"/>
        <end position="173"/>
    </location>
</feature>
<dbReference type="InParanoid" id="K5VP80"/>
<organism evidence="2 3">
    <name type="scientific">Phanerochaete carnosa (strain HHB-10118-sp)</name>
    <name type="common">White-rot fungus</name>
    <name type="synonym">Peniophora carnosa</name>
    <dbReference type="NCBI Taxonomy" id="650164"/>
    <lineage>
        <taxon>Eukaryota</taxon>
        <taxon>Fungi</taxon>
        <taxon>Dikarya</taxon>
        <taxon>Basidiomycota</taxon>
        <taxon>Agaricomycotina</taxon>
        <taxon>Agaricomycetes</taxon>
        <taxon>Polyporales</taxon>
        <taxon>Phanerochaetaceae</taxon>
        <taxon>Phanerochaete</taxon>
    </lineage>
</organism>
<keyword evidence="3" id="KW-1185">Reference proteome</keyword>
<protein>
    <submittedName>
        <fullName evidence="2">Uncharacterized protein</fullName>
    </submittedName>
</protein>